<dbReference type="AlphaFoldDB" id="A0A560DXM2"/>
<evidence type="ECO:0000259" key="12">
    <source>
        <dbReference type="Pfam" id="PF22692"/>
    </source>
</evidence>
<dbReference type="InterPro" id="IPR010930">
    <property type="entry name" value="Flg_bb/hook_C_dom"/>
</dbReference>
<keyword evidence="14" id="KW-1185">Reference proteome</keyword>
<dbReference type="STRING" id="1803665.GCA_001641335_00020"/>
<protein>
    <recommendedName>
        <fullName evidence="3 7">Flagellar basal-body rod protein FlgG</fullName>
    </recommendedName>
    <alternativeName>
        <fullName evidence="6 8">Distal rod protein</fullName>
    </alternativeName>
</protein>
<comment type="caution">
    <text evidence="13">The sequence shown here is derived from an EMBL/GenBank/DDBJ whole genome shotgun (WGS) entry which is preliminary data.</text>
</comment>
<feature type="compositionally biased region" description="Polar residues" evidence="9">
    <location>
        <begin position="187"/>
        <end position="197"/>
    </location>
</feature>
<dbReference type="InterPro" id="IPR020013">
    <property type="entry name" value="Flagellar_FlgE/F/G"/>
</dbReference>
<feature type="domain" description="Flagellar basal-body/hook protein C-terminal" evidence="11">
    <location>
        <begin position="216"/>
        <end position="259"/>
    </location>
</feature>
<proteinExistence type="inferred from homology"/>
<dbReference type="InterPro" id="IPR001444">
    <property type="entry name" value="Flag_bb_rod_N"/>
</dbReference>
<dbReference type="PANTHER" id="PTHR30435">
    <property type="entry name" value="FLAGELLAR PROTEIN"/>
    <property type="match status" value="1"/>
</dbReference>
<dbReference type="InterPro" id="IPR037925">
    <property type="entry name" value="FlgE/F/G-like"/>
</dbReference>
<evidence type="ECO:0000256" key="2">
    <source>
        <dbReference type="ARBA" id="ARBA00009677"/>
    </source>
</evidence>
<feature type="domain" description="Flagellar hook protein FlgE/F/G-like D1" evidence="12">
    <location>
        <begin position="96"/>
        <end position="159"/>
    </location>
</feature>
<reference evidence="13 14" key="1">
    <citation type="submission" date="2019-06" db="EMBL/GenBank/DDBJ databases">
        <title>Genomic Encyclopedia of Type Strains, Phase IV (KMG-V): Genome sequencing to study the core and pangenomes of soil and plant-associated prokaryotes.</title>
        <authorList>
            <person name="Whitman W."/>
        </authorList>
    </citation>
    <scope>NUCLEOTIDE SEQUENCE [LARGE SCALE GENOMIC DNA]</scope>
    <source>
        <strain evidence="13 14">BR 510</strain>
    </source>
</reference>
<comment type="subunit">
    <text evidence="5 8">The basal body constitutes a major portion of the flagellar organelle and consists of four rings (L,P,S, and M) mounted on a central rod. The rod consists of about 26 subunits of FlgG in the distal portion, and FlgB, FlgC and FlgF are thought to build up the proximal portion of the rod with about 6 subunits each.</text>
</comment>
<keyword evidence="4 8" id="KW-0975">Bacterial flagellum</keyword>
<name>A0A560DXM2_9BRAD</name>
<dbReference type="Pfam" id="PF06429">
    <property type="entry name" value="Flg_bbr_C"/>
    <property type="match status" value="1"/>
</dbReference>
<dbReference type="Proteomes" id="UP000319949">
    <property type="component" value="Unassembled WGS sequence"/>
</dbReference>
<sequence length="262" mass="27578">MQALHTAATGMAAQELNVQVISNNIANLRTTGFKKQTAAFQDLIYEHVRRVGAQASDQGTIVPVGVDIGGGVKTVGTPRSMTQGTLSQTGNDLDLAMSGEGFFKILMPDGTYQYTRDGTFQMDNQGRIVTAQGNPVQPTITIPNNASGLTVNEQGQVSVTLPGSSSNTVLGQIGVTRFINKAGLQPVGSNQFTETPSSGPPQDGTANSEGYGKITQGSLEQANVDVVSEMSDLIAAQRAYEMNAKVISAADQMMQSTTALFR</sequence>
<feature type="domain" description="Flagellar basal body rod protein N-terminal" evidence="10">
    <location>
        <begin position="4"/>
        <end position="34"/>
    </location>
</feature>
<evidence type="ECO:0000256" key="4">
    <source>
        <dbReference type="ARBA" id="ARBA00023143"/>
    </source>
</evidence>
<dbReference type="NCBIfam" id="TIGR02488">
    <property type="entry name" value="flgG_G_neg"/>
    <property type="match status" value="1"/>
</dbReference>
<dbReference type="Pfam" id="PF22692">
    <property type="entry name" value="LlgE_F_G_D1"/>
    <property type="match status" value="1"/>
</dbReference>
<gene>
    <name evidence="13" type="ORF">FBZ96_103622</name>
</gene>
<dbReference type="PROSITE" id="PS00588">
    <property type="entry name" value="FLAGELLA_BB_ROD"/>
    <property type="match status" value="1"/>
</dbReference>
<evidence type="ECO:0000256" key="1">
    <source>
        <dbReference type="ARBA" id="ARBA00004117"/>
    </source>
</evidence>
<feature type="region of interest" description="Disordered" evidence="9">
    <location>
        <begin position="186"/>
        <end position="212"/>
    </location>
</feature>
<evidence type="ECO:0000259" key="11">
    <source>
        <dbReference type="Pfam" id="PF06429"/>
    </source>
</evidence>
<evidence type="ECO:0000256" key="9">
    <source>
        <dbReference type="SAM" id="MobiDB-lite"/>
    </source>
</evidence>
<dbReference type="GO" id="GO:0071978">
    <property type="term" value="P:bacterial-type flagellum-dependent swarming motility"/>
    <property type="evidence" value="ECO:0007669"/>
    <property type="project" value="TreeGrafter"/>
</dbReference>
<organism evidence="13 14">
    <name type="scientific">Bradyrhizobium stylosanthis</name>
    <dbReference type="NCBI Taxonomy" id="1803665"/>
    <lineage>
        <taxon>Bacteria</taxon>
        <taxon>Pseudomonadati</taxon>
        <taxon>Pseudomonadota</taxon>
        <taxon>Alphaproteobacteria</taxon>
        <taxon>Hyphomicrobiales</taxon>
        <taxon>Nitrobacteraceae</taxon>
        <taxon>Bradyrhizobium</taxon>
    </lineage>
</organism>
<dbReference type="EMBL" id="VITK01000003">
    <property type="protein sequence ID" value="TWB01840.1"/>
    <property type="molecule type" value="Genomic_DNA"/>
</dbReference>
<accession>A0A560DXM2</accession>
<keyword evidence="13" id="KW-0969">Cilium</keyword>
<dbReference type="InterPro" id="IPR053967">
    <property type="entry name" value="LlgE_F_G-like_D1"/>
</dbReference>
<evidence type="ECO:0000256" key="7">
    <source>
        <dbReference type="NCBIfam" id="TIGR02488"/>
    </source>
</evidence>
<dbReference type="PANTHER" id="PTHR30435:SF19">
    <property type="entry name" value="FLAGELLAR BASAL-BODY ROD PROTEIN FLGG"/>
    <property type="match status" value="1"/>
</dbReference>
<dbReference type="OrthoDB" id="9804559at2"/>
<comment type="similarity">
    <text evidence="2 8">Belongs to the flagella basal body rod proteins family.</text>
</comment>
<keyword evidence="13" id="KW-0282">Flagellum</keyword>
<keyword evidence="13" id="KW-0966">Cell projection</keyword>
<dbReference type="RefSeq" id="WP_145661169.1">
    <property type="nucleotide sequence ID" value="NZ_VITK01000003.1"/>
</dbReference>
<evidence type="ECO:0000256" key="8">
    <source>
        <dbReference type="RuleBase" id="RU362116"/>
    </source>
</evidence>
<evidence type="ECO:0000256" key="3">
    <source>
        <dbReference type="ARBA" id="ARBA00017948"/>
    </source>
</evidence>
<evidence type="ECO:0000256" key="5">
    <source>
        <dbReference type="ARBA" id="ARBA00025933"/>
    </source>
</evidence>
<dbReference type="InterPro" id="IPR012834">
    <property type="entry name" value="FlgG_G_neg"/>
</dbReference>
<evidence type="ECO:0000256" key="6">
    <source>
        <dbReference type="ARBA" id="ARBA00032912"/>
    </source>
</evidence>
<dbReference type="GO" id="GO:0009426">
    <property type="term" value="C:bacterial-type flagellum basal body, distal rod"/>
    <property type="evidence" value="ECO:0007669"/>
    <property type="project" value="UniProtKB-UniRule"/>
</dbReference>
<dbReference type="Pfam" id="PF00460">
    <property type="entry name" value="Flg_bb_rod"/>
    <property type="match status" value="1"/>
</dbReference>
<comment type="subcellular location">
    <subcellularLocation>
        <location evidence="1 8">Bacterial flagellum basal body</location>
    </subcellularLocation>
</comment>
<dbReference type="SUPFAM" id="SSF117143">
    <property type="entry name" value="Flagellar hook protein flgE"/>
    <property type="match status" value="1"/>
</dbReference>
<evidence type="ECO:0000313" key="14">
    <source>
        <dbReference type="Proteomes" id="UP000319949"/>
    </source>
</evidence>
<evidence type="ECO:0000259" key="10">
    <source>
        <dbReference type="Pfam" id="PF00460"/>
    </source>
</evidence>
<dbReference type="NCBIfam" id="TIGR03506">
    <property type="entry name" value="FlgEFG_subfam"/>
    <property type="match status" value="2"/>
</dbReference>
<dbReference type="InterPro" id="IPR019776">
    <property type="entry name" value="Flagellar_basal_body_rod_CS"/>
</dbReference>
<evidence type="ECO:0000313" key="13">
    <source>
        <dbReference type="EMBL" id="TWB01840.1"/>
    </source>
</evidence>